<dbReference type="PANTHER" id="PTHR38449:SF1">
    <property type="entry name" value="REGULATORY PROTEIN SSL2874-RELATED"/>
    <property type="match status" value="1"/>
</dbReference>
<reference evidence="3" key="1">
    <citation type="journal article" date="2013" name="Stand. Genomic Sci.">
        <title>Complete genome sequence of Desulfocapsa sulfexigens, a marine deltaproteobacterium specialized in disproportionating inorganic sulfur compounds.</title>
        <authorList>
            <person name="Finster K.W."/>
            <person name="Kjeldsen K.U."/>
            <person name="Kube M."/>
            <person name="Reinhardt R."/>
            <person name="Mussmann M."/>
            <person name="Amann R."/>
            <person name="Schreiber L."/>
        </authorList>
    </citation>
    <scope>NUCLEOTIDE SEQUENCE [LARGE SCALE GENOMIC DNA]</scope>
    <source>
        <strain evidence="3">DSM 10523 / SB164P1</strain>
    </source>
</reference>
<accession>M1PQJ4</accession>
<dbReference type="eggNOG" id="COG2052">
    <property type="taxonomic scope" value="Bacteria"/>
</dbReference>
<dbReference type="OrthoDB" id="5432174at2"/>
<dbReference type="PANTHER" id="PTHR38449">
    <property type="entry name" value="REGULATORY PROTEIN TM_1690-RELATED"/>
    <property type="match status" value="1"/>
</dbReference>
<proteinExistence type="inferred from homology"/>
<evidence type="ECO:0000256" key="1">
    <source>
        <dbReference type="HAMAP-Rule" id="MF_01503"/>
    </source>
</evidence>
<protein>
    <recommendedName>
        <fullName evidence="1">Putative regulatory protein UWK_02128</fullName>
    </recommendedName>
</protein>
<dbReference type="HAMAP" id="MF_01503">
    <property type="entry name" value="RemA"/>
    <property type="match status" value="1"/>
</dbReference>
<dbReference type="EMBL" id="CP003985">
    <property type="protein sequence ID" value="AGF78671.1"/>
    <property type="molecule type" value="Genomic_DNA"/>
</dbReference>
<gene>
    <name evidence="2" type="ordered locus">UWK_02128</name>
</gene>
<organism evidence="2 3">
    <name type="scientific">Desulfocapsa sulfexigens (strain DSM 10523 / SB164P1)</name>
    <dbReference type="NCBI Taxonomy" id="1167006"/>
    <lineage>
        <taxon>Bacteria</taxon>
        <taxon>Pseudomonadati</taxon>
        <taxon>Thermodesulfobacteriota</taxon>
        <taxon>Desulfobulbia</taxon>
        <taxon>Desulfobulbales</taxon>
        <taxon>Desulfocapsaceae</taxon>
        <taxon>Desulfocapsa</taxon>
    </lineage>
</organism>
<dbReference type="PATRIC" id="fig|1167006.5.peg.2316"/>
<dbReference type="HOGENOM" id="CLU_165326_1_0_7"/>
<comment type="similarity">
    <text evidence="1">Belongs to the RemA family.</text>
</comment>
<evidence type="ECO:0000313" key="2">
    <source>
        <dbReference type="EMBL" id="AGF78671.1"/>
    </source>
</evidence>
<dbReference type="InterPro" id="IPR007169">
    <property type="entry name" value="RemA-like"/>
</dbReference>
<dbReference type="Pfam" id="PF04025">
    <property type="entry name" value="RemA-like"/>
    <property type="match status" value="1"/>
</dbReference>
<dbReference type="AlphaFoldDB" id="M1PQJ4"/>
<evidence type="ECO:0000313" key="3">
    <source>
        <dbReference type="Proteomes" id="UP000011721"/>
    </source>
</evidence>
<dbReference type="RefSeq" id="WP_015404361.1">
    <property type="nucleotide sequence ID" value="NC_020304.1"/>
</dbReference>
<dbReference type="Proteomes" id="UP000011721">
    <property type="component" value="Chromosome"/>
</dbReference>
<sequence length="96" mass="10322">MQLINVGFGNTVMVERIVAVINTGSSPARKLKELAKESGKLVDVTEGRRTRSMLVMDSNHVVLSSIQPDTINQRLTALQLGPHVGEAIKGAGGKER</sequence>
<name>M1PQJ4_DESSD</name>
<dbReference type="STRING" id="1167006.UWK_02128"/>
<keyword evidence="3" id="KW-1185">Reference proteome</keyword>
<dbReference type="KEGG" id="dsf:UWK_02128"/>
<dbReference type="NCBIfam" id="NF003315">
    <property type="entry name" value="PRK04323.1"/>
    <property type="match status" value="1"/>
</dbReference>